<proteinExistence type="inferred from homology"/>
<dbReference type="PANTHER" id="PTHR42982">
    <property type="entry name" value="SEC-INDEPENDENT PROTEIN TRANSLOCASE PROTEIN TATA"/>
    <property type="match status" value="1"/>
</dbReference>
<keyword evidence="3 9" id="KW-1003">Cell membrane</keyword>
<dbReference type="Pfam" id="PF02416">
    <property type="entry name" value="TatA_B_E"/>
    <property type="match status" value="1"/>
</dbReference>
<dbReference type="RefSeq" id="WP_244805428.1">
    <property type="nucleotide sequence ID" value="NZ_JALIEA010000017.1"/>
</dbReference>
<evidence type="ECO:0000256" key="2">
    <source>
        <dbReference type="ARBA" id="ARBA00022448"/>
    </source>
</evidence>
<gene>
    <name evidence="9 11" type="primary">tatA</name>
    <name evidence="11" type="ORF">MUN33_13555</name>
</gene>
<dbReference type="PANTHER" id="PTHR42982:SF8">
    <property type="entry name" value="SEC-INDEPENDENT PROTEIN TRANSLOCASE PROTEIN TATA"/>
    <property type="match status" value="1"/>
</dbReference>
<evidence type="ECO:0000256" key="6">
    <source>
        <dbReference type="ARBA" id="ARBA00022989"/>
    </source>
</evidence>
<evidence type="ECO:0000256" key="4">
    <source>
        <dbReference type="ARBA" id="ARBA00022692"/>
    </source>
</evidence>
<dbReference type="NCBIfam" id="NF001854">
    <property type="entry name" value="PRK00575.1"/>
    <property type="match status" value="1"/>
</dbReference>
<evidence type="ECO:0000256" key="7">
    <source>
        <dbReference type="ARBA" id="ARBA00023010"/>
    </source>
</evidence>
<evidence type="ECO:0000313" key="12">
    <source>
        <dbReference type="Proteomes" id="UP001139207"/>
    </source>
</evidence>
<protein>
    <recommendedName>
        <fullName evidence="9">Sec-independent protein translocase protein TatA</fullName>
    </recommendedName>
</protein>
<dbReference type="EMBL" id="JALIEA010000017">
    <property type="protein sequence ID" value="MCJ7859724.1"/>
    <property type="molecule type" value="Genomic_DNA"/>
</dbReference>
<keyword evidence="12" id="KW-1185">Reference proteome</keyword>
<sequence>MGSLGWPEILIILLVIVLLFGAAKLPTLARSAGRSMRIFKSEMNEMKNDGKPSPVEGAVPPAADTVVPDPATKPATDPVTDPTKKNQA</sequence>
<comment type="similarity">
    <text evidence="9">Belongs to the TatA/E family.</text>
</comment>
<evidence type="ECO:0000256" key="8">
    <source>
        <dbReference type="ARBA" id="ARBA00023136"/>
    </source>
</evidence>
<comment type="caution">
    <text evidence="11">The sequence shown here is derived from an EMBL/GenBank/DDBJ whole genome shotgun (WGS) entry which is preliminary data.</text>
</comment>
<keyword evidence="2 9" id="KW-0813">Transport</keyword>
<feature type="compositionally biased region" description="Low complexity" evidence="10">
    <location>
        <begin position="58"/>
        <end position="72"/>
    </location>
</feature>
<dbReference type="NCBIfam" id="TIGR01411">
    <property type="entry name" value="tatAE"/>
    <property type="match status" value="1"/>
</dbReference>
<dbReference type="InterPro" id="IPR006312">
    <property type="entry name" value="TatA/E"/>
</dbReference>
<keyword evidence="7 9" id="KW-0811">Translocation</keyword>
<accession>A0A9X2B321</accession>
<evidence type="ECO:0000313" key="11">
    <source>
        <dbReference type="EMBL" id="MCJ7859724.1"/>
    </source>
</evidence>
<dbReference type="InterPro" id="IPR003369">
    <property type="entry name" value="TatA/B/E"/>
</dbReference>
<name>A0A9X2B321_9CORY</name>
<keyword evidence="4 9" id="KW-0812">Transmembrane</keyword>
<dbReference type="GO" id="GO:0033281">
    <property type="term" value="C:TAT protein transport complex"/>
    <property type="evidence" value="ECO:0007669"/>
    <property type="project" value="UniProtKB-UniRule"/>
</dbReference>
<keyword evidence="5 9" id="KW-0653">Protein transport</keyword>
<evidence type="ECO:0000256" key="1">
    <source>
        <dbReference type="ARBA" id="ARBA00004162"/>
    </source>
</evidence>
<evidence type="ECO:0000256" key="3">
    <source>
        <dbReference type="ARBA" id="ARBA00022475"/>
    </source>
</evidence>
<dbReference type="HAMAP" id="MF_00236">
    <property type="entry name" value="TatA_E"/>
    <property type="match status" value="1"/>
</dbReference>
<comment type="subunit">
    <text evidence="9">The Tat system comprises two distinct complexes: a TatABC complex, containing multiple copies of TatA, TatB and TatC subunits, and a separate TatA complex, containing only TatA subunits. Substrates initially bind to the TatABC complex, which probably triggers association of the separate TatA complex to form the active translocon.</text>
</comment>
<reference evidence="11" key="1">
    <citation type="submission" date="2022-04" db="EMBL/GenBank/DDBJ databases">
        <title>Corynebacterium kalidii LD5P10.</title>
        <authorList>
            <person name="Sun J.Q."/>
        </authorList>
    </citation>
    <scope>NUCLEOTIDE SEQUENCE</scope>
    <source>
        <strain evidence="11">LD5P10</strain>
    </source>
</reference>
<evidence type="ECO:0000256" key="9">
    <source>
        <dbReference type="HAMAP-Rule" id="MF_00236"/>
    </source>
</evidence>
<comment type="subcellular location">
    <subcellularLocation>
        <location evidence="1 9">Cell membrane</location>
        <topology evidence="1 9">Single-pass membrane protein</topology>
    </subcellularLocation>
</comment>
<dbReference type="Gene3D" id="1.20.5.3310">
    <property type="match status" value="1"/>
</dbReference>
<keyword evidence="6 9" id="KW-1133">Transmembrane helix</keyword>
<dbReference type="Proteomes" id="UP001139207">
    <property type="component" value="Unassembled WGS sequence"/>
</dbReference>
<evidence type="ECO:0000256" key="10">
    <source>
        <dbReference type="SAM" id="MobiDB-lite"/>
    </source>
</evidence>
<feature type="region of interest" description="Disordered" evidence="10">
    <location>
        <begin position="45"/>
        <end position="88"/>
    </location>
</feature>
<comment type="function">
    <text evidence="9">Part of the twin-arginine translocation (Tat) system that transports large folded proteins containing a characteristic twin-arginine motif in their signal peptide across membranes. TatA could form the protein-conducting channel of the Tat system.</text>
</comment>
<keyword evidence="8 9" id="KW-0472">Membrane</keyword>
<dbReference type="GO" id="GO:0043953">
    <property type="term" value="P:protein transport by the Tat complex"/>
    <property type="evidence" value="ECO:0007669"/>
    <property type="project" value="UniProtKB-UniRule"/>
</dbReference>
<organism evidence="11 12">
    <name type="scientific">Corynebacterium kalidii</name>
    <dbReference type="NCBI Taxonomy" id="2931982"/>
    <lineage>
        <taxon>Bacteria</taxon>
        <taxon>Bacillati</taxon>
        <taxon>Actinomycetota</taxon>
        <taxon>Actinomycetes</taxon>
        <taxon>Mycobacteriales</taxon>
        <taxon>Corynebacteriaceae</taxon>
        <taxon>Corynebacterium</taxon>
    </lineage>
</organism>
<dbReference type="GO" id="GO:0008320">
    <property type="term" value="F:protein transmembrane transporter activity"/>
    <property type="evidence" value="ECO:0007669"/>
    <property type="project" value="UniProtKB-UniRule"/>
</dbReference>
<evidence type="ECO:0000256" key="5">
    <source>
        <dbReference type="ARBA" id="ARBA00022927"/>
    </source>
</evidence>
<dbReference type="AlphaFoldDB" id="A0A9X2B321"/>